<evidence type="ECO:0000256" key="3">
    <source>
        <dbReference type="ARBA" id="ARBA00022840"/>
    </source>
</evidence>
<gene>
    <name evidence="6" type="ORF">C5L23_001007</name>
</gene>
<proteinExistence type="predicted"/>
<evidence type="ECO:0000259" key="5">
    <source>
        <dbReference type="PROSITE" id="PS50943"/>
    </source>
</evidence>
<dbReference type="GO" id="GO:0003677">
    <property type="term" value="F:DNA binding"/>
    <property type="evidence" value="ECO:0007669"/>
    <property type="project" value="InterPro"/>
</dbReference>
<dbReference type="InterPro" id="IPR050763">
    <property type="entry name" value="ABC_transporter_ATP-binding"/>
</dbReference>
<keyword evidence="2" id="KW-0547">Nucleotide-binding</keyword>
<dbReference type="InterPro" id="IPR010982">
    <property type="entry name" value="Lambda_DNA-bd_dom_sf"/>
</dbReference>
<dbReference type="Pfam" id="PF01381">
    <property type="entry name" value="HTH_3"/>
    <property type="match status" value="1"/>
</dbReference>
<evidence type="ECO:0000313" key="6">
    <source>
        <dbReference type="EMBL" id="TDG69545.1"/>
    </source>
</evidence>
<dbReference type="RefSeq" id="WP_010007215.1">
    <property type="nucleotide sequence ID" value="NZ_JAGYGP010000001.1"/>
</dbReference>
<accession>A0A4V3A2M6</accession>
<evidence type="ECO:0008006" key="8">
    <source>
        <dbReference type="Google" id="ProtNLM"/>
    </source>
</evidence>
<evidence type="ECO:0000259" key="4">
    <source>
        <dbReference type="PROSITE" id="PS50893"/>
    </source>
</evidence>
<dbReference type="Pfam" id="PF00005">
    <property type="entry name" value="ABC_tran"/>
    <property type="match status" value="1"/>
</dbReference>
<dbReference type="GO" id="GO:0005524">
    <property type="term" value="F:ATP binding"/>
    <property type="evidence" value="ECO:0007669"/>
    <property type="project" value="UniProtKB-KW"/>
</dbReference>
<dbReference type="InterPro" id="IPR003439">
    <property type="entry name" value="ABC_transporter-like_ATP-bd"/>
</dbReference>
<evidence type="ECO:0000313" key="7">
    <source>
        <dbReference type="Proteomes" id="UP000295681"/>
    </source>
</evidence>
<dbReference type="InterPro" id="IPR003593">
    <property type="entry name" value="AAA+_ATPase"/>
</dbReference>
<dbReference type="InterPro" id="IPR017871">
    <property type="entry name" value="ABC_transporter-like_CS"/>
</dbReference>
<dbReference type="CDD" id="cd00093">
    <property type="entry name" value="HTH_XRE"/>
    <property type="match status" value="1"/>
</dbReference>
<feature type="domain" description="ABC transporter" evidence="4">
    <location>
        <begin position="68"/>
        <end position="290"/>
    </location>
</feature>
<dbReference type="InterPro" id="IPR001387">
    <property type="entry name" value="Cro/C1-type_HTH"/>
</dbReference>
<keyword evidence="1" id="KW-0813">Transport</keyword>
<dbReference type="STRING" id="907931.GCA_000165675_01375"/>
<sequence length="302" mass="34628">MENVFSEQLITLRQKKKLSQHALAQKIFVTRQSVSKWENGDAEPSIDKLISLAEILNVDLNHLLIGQQSTADLIMSINHLTKSFTQPVLNDVNLNIYGRDRIALLGSNGAGKSTLVKIMYNTIKADSGEIKRYINMRDDLNIMTQDDILISDLKLIEQIELSARINQVYAKTYIEQLLDQFRLRQVAHTYISKLSGGEKRRLSLVLSLMRPSKLLILDEPTVGMDLESIDLFWKHMDHVGGAVLTITHDFNQIDKYFSRVILLKDGQIKRDDRVSDIHAHNQTIEQWYRQFNRVLEAKGVES</sequence>
<dbReference type="Gene3D" id="1.10.260.40">
    <property type="entry name" value="lambda repressor-like DNA-binding domains"/>
    <property type="match status" value="1"/>
</dbReference>
<protein>
    <recommendedName>
        <fullName evidence="8">HTH cro/C1-type domain-containing protein</fullName>
    </recommendedName>
</protein>
<feature type="domain" description="HTH cro/C1-type" evidence="5">
    <location>
        <begin position="9"/>
        <end position="63"/>
    </location>
</feature>
<dbReference type="PROSITE" id="PS00211">
    <property type="entry name" value="ABC_TRANSPORTER_1"/>
    <property type="match status" value="1"/>
</dbReference>
<name>A0A4V3A2M6_9LACO</name>
<dbReference type="Proteomes" id="UP000295681">
    <property type="component" value="Unassembled WGS sequence"/>
</dbReference>
<organism evidence="6 7">
    <name type="scientific">Leuconostoc fallax</name>
    <dbReference type="NCBI Taxonomy" id="1251"/>
    <lineage>
        <taxon>Bacteria</taxon>
        <taxon>Bacillati</taxon>
        <taxon>Bacillota</taxon>
        <taxon>Bacilli</taxon>
        <taxon>Lactobacillales</taxon>
        <taxon>Lactobacillaceae</taxon>
        <taxon>Leuconostoc</taxon>
    </lineage>
</organism>
<dbReference type="PANTHER" id="PTHR42711:SF17">
    <property type="entry name" value="ABC TRANSPORTER ATP-BINDING PROTEIN"/>
    <property type="match status" value="1"/>
</dbReference>
<dbReference type="SMART" id="SM00530">
    <property type="entry name" value="HTH_XRE"/>
    <property type="match status" value="1"/>
</dbReference>
<dbReference type="PANTHER" id="PTHR42711">
    <property type="entry name" value="ABC TRANSPORTER ATP-BINDING PROTEIN"/>
    <property type="match status" value="1"/>
</dbReference>
<reference evidence="6 7" key="1">
    <citation type="journal article" date="2019" name="Appl. Microbiol. Biotechnol.">
        <title>Uncovering carbohydrate metabolism through a genotype-phenotype association study of 56 lactic acid bacteria genomes.</title>
        <authorList>
            <person name="Buron-Moles G."/>
            <person name="Chailyan A."/>
            <person name="Dolejs I."/>
            <person name="Forster J."/>
            <person name="Miks M.H."/>
        </authorList>
    </citation>
    <scope>NUCLEOTIDE SEQUENCE [LARGE SCALE GENOMIC DNA]</scope>
    <source>
        <strain evidence="6 7">ATCC 700006</strain>
    </source>
</reference>
<dbReference type="AlphaFoldDB" id="A0A4V3A2M6"/>
<dbReference type="GO" id="GO:0016887">
    <property type="term" value="F:ATP hydrolysis activity"/>
    <property type="evidence" value="ECO:0007669"/>
    <property type="project" value="InterPro"/>
</dbReference>
<evidence type="ECO:0000256" key="1">
    <source>
        <dbReference type="ARBA" id="ARBA00022448"/>
    </source>
</evidence>
<evidence type="ECO:0000256" key="2">
    <source>
        <dbReference type="ARBA" id="ARBA00022741"/>
    </source>
</evidence>
<dbReference type="PROSITE" id="PS50943">
    <property type="entry name" value="HTH_CROC1"/>
    <property type="match status" value="1"/>
</dbReference>
<dbReference type="EMBL" id="PUFI01000005">
    <property type="protein sequence ID" value="TDG69545.1"/>
    <property type="molecule type" value="Genomic_DNA"/>
</dbReference>
<dbReference type="SMART" id="SM00382">
    <property type="entry name" value="AAA"/>
    <property type="match status" value="1"/>
</dbReference>
<dbReference type="PROSITE" id="PS50893">
    <property type="entry name" value="ABC_TRANSPORTER_2"/>
    <property type="match status" value="1"/>
</dbReference>
<dbReference type="InterPro" id="IPR027417">
    <property type="entry name" value="P-loop_NTPase"/>
</dbReference>
<dbReference type="Gene3D" id="3.40.50.300">
    <property type="entry name" value="P-loop containing nucleotide triphosphate hydrolases"/>
    <property type="match status" value="1"/>
</dbReference>
<dbReference type="SUPFAM" id="SSF52540">
    <property type="entry name" value="P-loop containing nucleoside triphosphate hydrolases"/>
    <property type="match status" value="1"/>
</dbReference>
<dbReference type="SUPFAM" id="SSF47413">
    <property type="entry name" value="lambda repressor-like DNA-binding domains"/>
    <property type="match status" value="1"/>
</dbReference>
<comment type="caution">
    <text evidence="6">The sequence shown here is derived from an EMBL/GenBank/DDBJ whole genome shotgun (WGS) entry which is preliminary data.</text>
</comment>
<keyword evidence="7" id="KW-1185">Reference proteome</keyword>
<dbReference type="CDD" id="cd03230">
    <property type="entry name" value="ABC_DR_subfamily_A"/>
    <property type="match status" value="1"/>
</dbReference>
<keyword evidence="3" id="KW-0067">ATP-binding</keyword>